<feature type="domain" description="Fumarylacetoacetase-like C-terminal" evidence="1">
    <location>
        <begin position="82"/>
        <end position="323"/>
    </location>
</feature>
<dbReference type="PANTHER" id="PTHR43211">
    <property type="entry name" value="FUMARYLACETOACETATE HYDROLASE"/>
    <property type="match status" value="1"/>
</dbReference>
<protein>
    <submittedName>
        <fullName evidence="3">Fumarylacetoacetate hydrolase</fullName>
    </submittedName>
</protein>
<organism evidence="3 4">
    <name type="scientific">Noviherbaspirillum denitrificans</name>
    <dbReference type="NCBI Taxonomy" id="1968433"/>
    <lineage>
        <taxon>Bacteria</taxon>
        <taxon>Pseudomonadati</taxon>
        <taxon>Pseudomonadota</taxon>
        <taxon>Betaproteobacteria</taxon>
        <taxon>Burkholderiales</taxon>
        <taxon>Oxalobacteraceae</taxon>
        <taxon>Noviherbaspirillum</taxon>
    </lineage>
</organism>
<reference evidence="3 4" key="1">
    <citation type="submission" date="2016-02" db="EMBL/GenBank/DDBJ databases">
        <authorList>
            <person name="Wen L."/>
            <person name="He K."/>
            <person name="Yang H."/>
        </authorList>
    </citation>
    <scope>NUCLEOTIDE SEQUENCE [LARGE SCALE GENOMIC DNA]</scope>
    <source>
        <strain evidence="3 4">TSA40</strain>
    </source>
</reference>
<dbReference type="OrthoDB" id="9775905at2"/>
<dbReference type="Proteomes" id="UP000197535">
    <property type="component" value="Unassembled WGS sequence"/>
</dbReference>
<dbReference type="Gene3D" id="3.90.850.10">
    <property type="entry name" value="Fumarylacetoacetase-like, C-terminal domain"/>
    <property type="match status" value="1"/>
</dbReference>
<accession>A0A254T908</accession>
<comment type="caution">
    <text evidence="3">The sequence shown here is derived from an EMBL/GenBank/DDBJ whole genome shotgun (WGS) entry which is preliminary data.</text>
</comment>
<dbReference type="PANTHER" id="PTHR43211:SF1">
    <property type="entry name" value="BLL6422 PROTEIN"/>
    <property type="match status" value="1"/>
</dbReference>
<evidence type="ECO:0000313" key="3">
    <source>
        <dbReference type="EMBL" id="OWW19141.1"/>
    </source>
</evidence>
<keyword evidence="4" id="KW-1185">Reference proteome</keyword>
<evidence type="ECO:0000259" key="2">
    <source>
        <dbReference type="Pfam" id="PF18288"/>
    </source>
</evidence>
<dbReference type="InterPro" id="IPR011234">
    <property type="entry name" value="Fumarylacetoacetase-like_C"/>
</dbReference>
<dbReference type="EMBL" id="LSTO01000001">
    <property type="protein sequence ID" value="OWW19141.1"/>
    <property type="molecule type" value="Genomic_DNA"/>
</dbReference>
<dbReference type="RefSeq" id="WP_088706059.1">
    <property type="nucleotide sequence ID" value="NZ_LSTO01000001.1"/>
</dbReference>
<dbReference type="Pfam" id="PF01557">
    <property type="entry name" value="FAA_hydrolase"/>
    <property type="match status" value="1"/>
</dbReference>
<evidence type="ECO:0000313" key="4">
    <source>
        <dbReference type="Proteomes" id="UP000197535"/>
    </source>
</evidence>
<dbReference type="AlphaFoldDB" id="A0A254T908"/>
<evidence type="ECO:0000259" key="1">
    <source>
        <dbReference type="Pfam" id="PF01557"/>
    </source>
</evidence>
<dbReference type="InterPro" id="IPR036663">
    <property type="entry name" value="Fumarylacetoacetase_C_sf"/>
</dbReference>
<gene>
    <name evidence="3" type="ORF">AYR66_06160</name>
</gene>
<dbReference type="InterPro" id="IPR041072">
    <property type="entry name" value="FAA_hydro_N"/>
</dbReference>
<name>A0A254T908_9BURK</name>
<proteinExistence type="predicted"/>
<dbReference type="SUPFAM" id="SSF56529">
    <property type="entry name" value="FAH"/>
    <property type="match status" value="1"/>
</dbReference>
<dbReference type="Pfam" id="PF18288">
    <property type="entry name" value="FAA_hydro_N_2"/>
    <property type="match status" value="1"/>
</dbReference>
<keyword evidence="3" id="KW-0378">Hydrolase</keyword>
<sequence length="332" mass="36448">MKLATLKDGTRDGQLVVVSRDLKTAHIADGVALTLQRALDDWSFIAPQLQALYEQLNAGKAQRPFDFDPKRCMAPLPRAYQWADGSAYVNHVELVRKARKAEMPESFWHDPLMYQGGADDFIGPMDDILLESEEWGIDFEGEVAVITDDVPMGTSPERALSHIKLLMLVNDVSLRNLIPAELAKGFGFFQSKPASSFSPVAVTPDELDDAWDNGKVHLPLRATWNGALVGQPNAGVDMVFSFPQLIAHLTKTRCARAGSIIGSGTVSNKDSSKGYTCVAEKRALEMIAHGEAKTPFMKFGDTIKIEMLDKNGKSIFGAINQQVAQYTPPKAR</sequence>
<dbReference type="GO" id="GO:0016787">
    <property type="term" value="F:hydrolase activity"/>
    <property type="evidence" value="ECO:0007669"/>
    <property type="project" value="UniProtKB-KW"/>
</dbReference>
<feature type="domain" description="Fumarylacetoacetase N-terminal" evidence="2">
    <location>
        <begin position="1"/>
        <end position="78"/>
    </location>
</feature>